<name>A0AAU8GAF0_9CHLR</name>
<comment type="subcellular location">
    <subcellularLocation>
        <location evidence="1">Cell membrane</location>
        <topology evidence="1">Multi-pass membrane protein</topology>
    </subcellularLocation>
</comment>
<organism evidence="8">
    <name type="scientific">Dehalogenimonas sp. 4OHTPN</name>
    <dbReference type="NCBI Taxonomy" id="3166643"/>
    <lineage>
        <taxon>Bacteria</taxon>
        <taxon>Bacillati</taxon>
        <taxon>Chloroflexota</taxon>
        <taxon>Dehalococcoidia</taxon>
        <taxon>Dehalococcoidales</taxon>
        <taxon>Dehalococcoidaceae</taxon>
        <taxon>Dehalogenimonas</taxon>
    </lineage>
</organism>
<feature type="transmembrane region" description="Helical" evidence="6">
    <location>
        <begin position="118"/>
        <end position="137"/>
    </location>
</feature>
<keyword evidence="2" id="KW-1003">Cell membrane</keyword>
<feature type="domain" description="RDD" evidence="7">
    <location>
        <begin position="14"/>
        <end position="149"/>
    </location>
</feature>
<dbReference type="PANTHER" id="PTHR36115">
    <property type="entry name" value="PROLINE-RICH ANTIGEN HOMOLOG-RELATED"/>
    <property type="match status" value="1"/>
</dbReference>
<reference evidence="8" key="1">
    <citation type="submission" date="2024-06" db="EMBL/GenBank/DDBJ databases">
        <title>A Novel Isolate, Dehalogenimonas sp. Strain 4OHTPN, Dechlorinates Aromatic 4 Hydroxy chlorothalonil by a Novel Reductive Dehalogenase.</title>
        <authorList>
            <person name="Liu G."/>
        </authorList>
    </citation>
    <scope>NUCLEOTIDE SEQUENCE</scope>
    <source>
        <strain evidence="8">4OHTPN</strain>
    </source>
</reference>
<evidence type="ECO:0000313" key="8">
    <source>
        <dbReference type="EMBL" id="XCH33630.1"/>
    </source>
</evidence>
<keyword evidence="5 6" id="KW-0472">Membrane</keyword>
<dbReference type="GO" id="GO:0005886">
    <property type="term" value="C:plasma membrane"/>
    <property type="evidence" value="ECO:0007669"/>
    <property type="project" value="UniProtKB-SubCell"/>
</dbReference>
<evidence type="ECO:0000256" key="1">
    <source>
        <dbReference type="ARBA" id="ARBA00004651"/>
    </source>
</evidence>
<dbReference type="InterPro" id="IPR010432">
    <property type="entry name" value="RDD"/>
</dbReference>
<evidence type="ECO:0000259" key="7">
    <source>
        <dbReference type="Pfam" id="PF06271"/>
    </source>
</evidence>
<protein>
    <submittedName>
        <fullName evidence="8">RDD family protein</fullName>
    </submittedName>
</protein>
<sequence length="172" mass="18998">MSEVKTKGAIALEYAGFWRRFGAYIVDAFVIAAFSAFFEPLLWPDFGRVFEIHTSFDAAIWAAQANALANVMSVILSGVYFAVFWVWRGQTLGMMLLGMKVIRSDGTAVDAGHAVIRYLGYIISILPLFLGFVWIAFDSRKQGWHDKIADTVVIKLPPVVEVNHAAPPTAAV</sequence>
<dbReference type="PANTHER" id="PTHR36115:SF4">
    <property type="entry name" value="MEMBRANE PROTEIN"/>
    <property type="match status" value="1"/>
</dbReference>
<dbReference type="Pfam" id="PF06271">
    <property type="entry name" value="RDD"/>
    <property type="match status" value="1"/>
</dbReference>
<dbReference type="InterPro" id="IPR051791">
    <property type="entry name" value="Pra-immunoreactive"/>
</dbReference>
<dbReference type="AlphaFoldDB" id="A0AAU8GAF0"/>
<keyword evidence="3 6" id="KW-0812">Transmembrane</keyword>
<feature type="transmembrane region" description="Helical" evidence="6">
    <location>
        <begin position="58"/>
        <end position="87"/>
    </location>
</feature>
<evidence type="ECO:0000256" key="2">
    <source>
        <dbReference type="ARBA" id="ARBA00022475"/>
    </source>
</evidence>
<gene>
    <name evidence="8" type="ORF">ABV300_01800</name>
</gene>
<dbReference type="RefSeq" id="WP_353714853.1">
    <property type="nucleotide sequence ID" value="NZ_CP159307.1"/>
</dbReference>
<evidence type="ECO:0000256" key="5">
    <source>
        <dbReference type="ARBA" id="ARBA00023136"/>
    </source>
</evidence>
<proteinExistence type="predicted"/>
<dbReference type="EMBL" id="CP159307">
    <property type="protein sequence ID" value="XCH33630.1"/>
    <property type="molecule type" value="Genomic_DNA"/>
</dbReference>
<accession>A0AAU8GAF0</accession>
<evidence type="ECO:0000256" key="6">
    <source>
        <dbReference type="SAM" id="Phobius"/>
    </source>
</evidence>
<evidence type="ECO:0000256" key="4">
    <source>
        <dbReference type="ARBA" id="ARBA00022989"/>
    </source>
</evidence>
<keyword evidence="4 6" id="KW-1133">Transmembrane helix</keyword>
<evidence type="ECO:0000256" key="3">
    <source>
        <dbReference type="ARBA" id="ARBA00022692"/>
    </source>
</evidence>
<feature type="transmembrane region" description="Helical" evidence="6">
    <location>
        <begin position="21"/>
        <end position="38"/>
    </location>
</feature>